<proteinExistence type="predicted"/>
<dbReference type="RefSeq" id="WP_149080497.1">
    <property type="nucleotide sequence ID" value="NZ_VTAW01000004.1"/>
</dbReference>
<accession>A0A5D5APY7</accession>
<organism evidence="1 2">
    <name type="scientific">Natrialba swarupiae</name>
    <dbReference type="NCBI Taxonomy" id="2448032"/>
    <lineage>
        <taxon>Archaea</taxon>
        <taxon>Methanobacteriati</taxon>
        <taxon>Methanobacteriota</taxon>
        <taxon>Stenosarchaea group</taxon>
        <taxon>Halobacteria</taxon>
        <taxon>Halobacteriales</taxon>
        <taxon>Natrialbaceae</taxon>
        <taxon>Natrialba</taxon>
    </lineage>
</organism>
<reference evidence="1 2" key="1">
    <citation type="submission" date="2019-08" db="EMBL/GenBank/DDBJ databases">
        <title>Archaea genome.</title>
        <authorList>
            <person name="Kajale S."/>
            <person name="Shouche Y."/>
            <person name="Deshpande N."/>
            <person name="Sharma A."/>
        </authorList>
    </citation>
    <scope>NUCLEOTIDE SEQUENCE [LARGE SCALE GENOMIC DNA]</scope>
    <source>
        <strain evidence="1 2">ESP3B_9</strain>
    </source>
</reference>
<dbReference type="AlphaFoldDB" id="A0A5D5APY7"/>
<dbReference type="EMBL" id="VTAW01000004">
    <property type="protein sequence ID" value="TYT63094.1"/>
    <property type="molecule type" value="Genomic_DNA"/>
</dbReference>
<sequence>MDDRAAECVGADDLAAALERAAGAAGFGLEADSSRNWFSTRPALSVRIERLRNRAVTESSLE</sequence>
<keyword evidence="2" id="KW-1185">Reference proteome</keyword>
<comment type="caution">
    <text evidence="1">The sequence shown here is derived from an EMBL/GenBank/DDBJ whole genome shotgun (WGS) entry which is preliminary data.</text>
</comment>
<protein>
    <submittedName>
        <fullName evidence="1">Uncharacterized protein</fullName>
    </submittedName>
</protein>
<gene>
    <name evidence="1" type="ORF">FYC77_05475</name>
</gene>
<dbReference type="Proteomes" id="UP000324104">
    <property type="component" value="Unassembled WGS sequence"/>
</dbReference>
<evidence type="ECO:0000313" key="1">
    <source>
        <dbReference type="EMBL" id="TYT63094.1"/>
    </source>
</evidence>
<name>A0A5D5APY7_9EURY</name>
<evidence type="ECO:0000313" key="2">
    <source>
        <dbReference type="Proteomes" id="UP000324104"/>
    </source>
</evidence>